<accession>A0A6N6K3M5</accession>
<protein>
    <submittedName>
        <fullName evidence="1">Uncharacterized protein</fullName>
    </submittedName>
</protein>
<proteinExistence type="predicted"/>
<reference evidence="1 2" key="1">
    <citation type="submission" date="2018-08" db="EMBL/GenBank/DDBJ databases">
        <title>Complete genomic analysis of a Citrobacter pasteurii isolated from cockles (Cerastoderma edule) containing a new chromosomic qnrB allele.</title>
        <authorList>
            <person name="Rodrigues A."/>
            <person name="Baptista T."/>
            <person name="Quesada A."/>
            <person name="Campos M.J."/>
        </authorList>
    </citation>
    <scope>NUCLEOTIDE SEQUENCE [LARGE SCALE GENOMIC DNA]</scope>
    <source>
        <strain evidence="1 2">BA18</strain>
    </source>
</reference>
<dbReference type="Proteomes" id="UP000468420">
    <property type="component" value="Unassembled WGS sequence"/>
</dbReference>
<comment type="caution">
    <text evidence="1">The sequence shown here is derived from an EMBL/GenBank/DDBJ whole genome shotgun (WGS) entry which is preliminary data.</text>
</comment>
<dbReference type="AlphaFoldDB" id="A0A6N6K3M5"/>
<sequence>MNSGVLFFVGRIRRLRCHPATRRPDGASLIGPTTFPFLPSTDTNLLSGCKFSYSKIIKIGYVLAEYAAKARVAIQ</sequence>
<dbReference type="EMBL" id="QRDC01000010">
    <property type="protein sequence ID" value="KAA1277406.1"/>
    <property type="molecule type" value="Genomic_DNA"/>
</dbReference>
<evidence type="ECO:0000313" key="2">
    <source>
        <dbReference type="Proteomes" id="UP000468420"/>
    </source>
</evidence>
<name>A0A6N6K3M5_9ENTR</name>
<organism evidence="1 2">
    <name type="scientific">Citrobacter pasteurii</name>
    <dbReference type="NCBI Taxonomy" id="1563222"/>
    <lineage>
        <taxon>Bacteria</taxon>
        <taxon>Pseudomonadati</taxon>
        <taxon>Pseudomonadota</taxon>
        <taxon>Gammaproteobacteria</taxon>
        <taxon>Enterobacterales</taxon>
        <taxon>Enterobacteriaceae</taxon>
        <taxon>Citrobacter</taxon>
    </lineage>
</organism>
<gene>
    <name evidence="1" type="ORF">DXF85_12680</name>
</gene>
<evidence type="ECO:0000313" key="1">
    <source>
        <dbReference type="EMBL" id="KAA1277406.1"/>
    </source>
</evidence>